<dbReference type="WBParaSite" id="sdigi.contig4.g574.t1">
    <property type="protein sequence ID" value="sdigi.contig4.g574.t1"/>
    <property type="gene ID" value="sdigi.contig4.g574"/>
</dbReference>
<accession>A0A915PZU1</accession>
<evidence type="ECO:0000313" key="2">
    <source>
        <dbReference type="WBParaSite" id="sdigi.contig4.g574.t1"/>
    </source>
</evidence>
<protein>
    <submittedName>
        <fullName evidence="2">Uncharacterized protein</fullName>
    </submittedName>
</protein>
<evidence type="ECO:0000313" key="1">
    <source>
        <dbReference type="Proteomes" id="UP000887581"/>
    </source>
</evidence>
<sequence length="141" mass="15709">MYLPQRAKLPYTLKIPTARLEKNPRNEIAILLHGHGPLRRRTTSCPPQQIDAIILTVSFRSREGKCATFGSTFRKPGHATRPNLFSITPNSLCLCPKSLTTSYPNWAKVLSDHPPIPCECFTVRPSWTINLNSDLGGVEIG</sequence>
<dbReference type="AlphaFoldDB" id="A0A915PZU1"/>
<dbReference type="Proteomes" id="UP000887581">
    <property type="component" value="Unplaced"/>
</dbReference>
<name>A0A915PZU1_9BILA</name>
<proteinExistence type="predicted"/>
<keyword evidence="1" id="KW-1185">Reference proteome</keyword>
<reference evidence="2" key="1">
    <citation type="submission" date="2022-11" db="UniProtKB">
        <authorList>
            <consortium name="WormBaseParasite"/>
        </authorList>
    </citation>
    <scope>IDENTIFICATION</scope>
</reference>
<organism evidence="1 2">
    <name type="scientific">Setaria digitata</name>
    <dbReference type="NCBI Taxonomy" id="48799"/>
    <lineage>
        <taxon>Eukaryota</taxon>
        <taxon>Metazoa</taxon>
        <taxon>Ecdysozoa</taxon>
        <taxon>Nematoda</taxon>
        <taxon>Chromadorea</taxon>
        <taxon>Rhabditida</taxon>
        <taxon>Spirurina</taxon>
        <taxon>Spiruromorpha</taxon>
        <taxon>Filarioidea</taxon>
        <taxon>Setariidae</taxon>
        <taxon>Setaria</taxon>
    </lineage>
</organism>